<dbReference type="OrthoDB" id="2755266at2759"/>
<feature type="signal peptide" evidence="2">
    <location>
        <begin position="1"/>
        <end position="22"/>
    </location>
</feature>
<dbReference type="Proteomes" id="UP000193067">
    <property type="component" value="Unassembled WGS sequence"/>
</dbReference>
<reference evidence="3 4" key="1">
    <citation type="journal article" date="2015" name="Biotechnol. Biofuels">
        <title>Enhanced degradation of softwood versus hardwood by the white-rot fungus Pycnoporus coccineus.</title>
        <authorList>
            <person name="Couturier M."/>
            <person name="Navarro D."/>
            <person name="Chevret D."/>
            <person name="Henrissat B."/>
            <person name="Piumi F."/>
            <person name="Ruiz-Duenas F.J."/>
            <person name="Martinez A.T."/>
            <person name="Grigoriev I.V."/>
            <person name="Riley R."/>
            <person name="Lipzen A."/>
            <person name="Berrin J.G."/>
            <person name="Master E.R."/>
            <person name="Rosso M.N."/>
        </authorList>
    </citation>
    <scope>NUCLEOTIDE SEQUENCE [LARGE SCALE GENOMIC DNA]</scope>
    <source>
        <strain evidence="3 4">BRFM310</strain>
    </source>
</reference>
<evidence type="ECO:0000256" key="1">
    <source>
        <dbReference type="SAM" id="MobiDB-lite"/>
    </source>
</evidence>
<proteinExistence type="predicted"/>
<gene>
    <name evidence="3" type="ORF">PYCCODRAFT_1476658</name>
</gene>
<evidence type="ECO:0000256" key="2">
    <source>
        <dbReference type="SAM" id="SignalP"/>
    </source>
</evidence>
<dbReference type="EMBL" id="KZ084099">
    <property type="protein sequence ID" value="OSD03703.1"/>
    <property type="molecule type" value="Genomic_DNA"/>
</dbReference>
<feature type="chain" id="PRO_5012960303" evidence="2">
    <location>
        <begin position="23"/>
        <end position="204"/>
    </location>
</feature>
<dbReference type="STRING" id="1353009.A0A1Y2ISP4"/>
<protein>
    <submittedName>
        <fullName evidence="3">Uncharacterized protein</fullName>
    </submittedName>
</protein>
<dbReference type="AlphaFoldDB" id="A0A1Y2ISP4"/>
<organism evidence="3 4">
    <name type="scientific">Trametes coccinea (strain BRFM310)</name>
    <name type="common">Pycnoporus coccineus</name>
    <dbReference type="NCBI Taxonomy" id="1353009"/>
    <lineage>
        <taxon>Eukaryota</taxon>
        <taxon>Fungi</taxon>
        <taxon>Dikarya</taxon>
        <taxon>Basidiomycota</taxon>
        <taxon>Agaricomycotina</taxon>
        <taxon>Agaricomycetes</taxon>
        <taxon>Polyporales</taxon>
        <taxon>Polyporaceae</taxon>
        <taxon>Trametes</taxon>
    </lineage>
</organism>
<evidence type="ECO:0000313" key="3">
    <source>
        <dbReference type="EMBL" id="OSD03703.1"/>
    </source>
</evidence>
<feature type="region of interest" description="Disordered" evidence="1">
    <location>
        <begin position="138"/>
        <end position="182"/>
    </location>
</feature>
<keyword evidence="4" id="KW-1185">Reference proteome</keyword>
<sequence length="204" mass="20149">MLAVQVFALAFFAQFGTQLASAASLYVPLLNVTDGAPISVDVEGVDDTGHTTWVVQLGAPSGTFTATDVFLAPGTLVADATTAHFVENVPSGLAATIDCGINNGQAACVAVASILGTATTVTTTQPVIPVEVQAASIPTSSPPLTDAAGATTMPTPTSVQSGSTGATGATGPSSSQKPHNGAGQNAWSAFGYAMVGIVAGHFAQ</sequence>
<evidence type="ECO:0000313" key="4">
    <source>
        <dbReference type="Proteomes" id="UP000193067"/>
    </source>
</evidence>
<name>A0A1Y2ISP4_TRAC3</name>
<feature type="compositionally biased region" description="Low complexity" evidence="1">
    <location>
        <begin position="157"/>
        <end position="176"/>
    </location>
</feature>
<accession>A0A1Y2ISP4</accession>
<keyword evidence="2" id="KW-0732">Signal</keyword>